<protein>
    <submittedName>
        <fullName evidence="1">Uncharacterized protein</fullName>
    </submittedName>
</protein>
<comment type="caution">
    <text evidence="1">The sequence shown here is derived from an EMBL/GenBank/DDBJ whole genome shotgun (WGS) entry which is preliminary data.</text>
</comment>
<dbReference type="AlphaFoldDB" id="A0A1A6BJT7"/>
<dbReference type="InterPro" id="IPR022536">
    <property type="entry name" value="EspC"/>
</dbReference>
<dbReference type="EMBL" id="MAEM01000177">
    <property type="protein sequence ID" value="OBS02484.1"/>
    <property type="molecule type" value="Genomic_DNA"/>
</dbReference>
<organism evidence="1 2">
    <name type="scientific">Mycobacterium gordonae</name>
    <dbReference type="NCBI Taxonomy" id="1778"/>
    <lineage>
        <taxon>Bacteria</taxon>
        <taxon>Bacillati</taxon>
        <taxon>Actinomycetota</taxon>
        <taxon>Actinomycetes</taxon>
        <taxon>Mycobacteriales</taxon>
        <taxon>Mycobacteriaceae</taxon>
        <taxon>Mycobacterium</taxon>
    </lineage>
</organism>
<gene>
    <name evidence="1" type="ORF">A9W98_14610</name>
</gene>
<evidence type="ECO:0000313" key="1">
    <source>
        <dbReference type="EMBL" id="OBS02484.1"/>
    </source>
</evidence>
<evidence type="ECO:0000313" key="2">
    <source>
        <dbReference type="Proteomes" id="UP000093757"/>
    </source>
</evidence>
<proteinExistence type="predicted"/>
<dbReference type="GO" id="GO:0009306">
    <property type="term" value="P:protein secretion"/>
    <property type="evidence" value="ECO:0007669"/>
    <property type="project" value="InterPro"/>
</dbReference>
<name>A0A1A6BJT7_MYCGO</name>
<accession>A0A1A6BJT7</accession>
<sequence length="62" mass="6467">MDHPGLICGATKSPLTEVEHARRAAGKALSAVSVDMAAKLRTAVELYSGTDQVSADNLSNQI</sequence>
<dbReference type="Proteomes" id="UP000093757">
    <property type="component" value="Unassembled WGS sequence"/>
</dbReference>
<reference evidence="1 2" key="1">
    <citation type="submission" date="2016-06" db="EMBL/GenBank/DDBJ databases">
        <authorList>
            <person name="Kjaerup R.B."/>
            <person name="Dalgaard T.S."/>
            <person name="Juul-Madsen H.R."/>
        </authorList>
    </citation>
    <scope>NUCLEOTIDE SEQUENCE [LARGE SCALE GENOMIC DNA]</scope>
    <source>
        <strain evidence="1 2">1245752.6</strain>
    </source>
</reference>
<dbReference type="RefSeq" id="WP_065133333.1">
    <property type="nucleotide sequence ID" value="NZ_MAEM01000177.1"/>
</dbReference>
<dbReference type="Pfam" id="PF10824">
    <property type="entry name" value="T7SS_ESX_EspC"/>
    <property type="match status" value="1"/>
</dbReference>